<comment type="similarity">
    <text evidence="1">Belongs to the UDP-glycosyltransferase family.</text>
</comment>
<dbReference type="PANTHER" id="PTHR48047">
    <property type="entry name" value="GLYCOSYLTRANSFERASE"/>
    <property type="match status" value="1"/>
</dbReference>
<keyword evidence="2" id="KW-0808">Transferase</keyword>
<proteinExistence type="inferred from homology"/>
<dbReference type="GO" id="GO:0035251">
    <property type="term" value="F:UDP-glucosyltransferase activity"/>
    <property type="evidence" value="ECO:0007669"/>
    <property type="project" value="TreeGrafter"/>
</dbReference>
<dbReference type="Proteomes" id="UP000015105">
    <property type="component" value="Chromosome 1D"/>
</dbReference>
<evidence type="ECO:0000256" key="2">
    <source>
        <dbReference type="ARBA" id="ARBA00022679"/>
    </source>
</evidence>
<dbReference type="Pfam" id="PF00201">
    <property type="entry name" value="UDPGT"/>
    <property type="match status" value="1"/>
</dbReference>
<reference evidence="3" key="3">
    <citation type="journal article" date="2017" name="Nature">
        <title>Genome sequence of the progenitor of the wheat D genome Aegilops tauschii.</title>
        <authorList>
            <person name="Luo M.C."/>
            <person name="Gu Y.Q."/>
            <person name="Puiu D."/>
            <person name="Wang H."/>
            <person name="Twardziok S.O."/>
            <person name="Deal K.R."/>
            <person name="Huo N."/>
            <person name="Zhu T."/>
            <person name="Wang L."/>
            <person name="Wang Y."/>
            <person name="McGuire P.E."/>
            <person name="Liu S."/>
            <person name="Long H."/>
            <person name="Ramasamy R.K."/>
            <person name="Rodriguez J.C."/>
            <person name="Van S.L."/>
            <person name="Yuan L."/>
            <person name="Wang Z."/>
            <person name="Xia Z."/>
            <person name="Xiao L."/>
            <person name="Anderson O.D."/>
            <person name="Ouyang S."/>
            <person name="Liang Y."/>
            <person name="Zimin A.V."/>
            <person name="Pertea G."/>
            <person name="Qi P."/>
            <person name="Bennetzen J.L."/>
            <person name="Dai X."/>
            <person name="Dawson M.W."/>
            <person name="Muller H.G."/>
            <person name="Kugler K."/>
            <person name="Rivarola-Duarte L."/>
            <person name="Spannagl M."/>
            <person name="Mayer K.F.X."/>
            <person name="Lu F.H."/>
            <person name="Bevan M.W."/>
            <person name="Leroy P."/>
            <person name="Li P."/>
            <person name="You F.M."/>
            <person name="Sun Q."/>
            <person name="Liu Z."/>
            <person name="Lyons E."/>
            <person name="Wicker T."/>
            <person name="Salzberg S.L."/>
            <person name="Devos K.M."/>
            <person name="Dvorak J."/>
        </authorList>
    </citation>
    <scope>NUCLEOTIDE SEQUENCE [LARGE SCALE GENOMIC DNA]</scope>
    <source>
        <strain evidence="3">cv. AL8/78</strain>
    </source>
</reference>
<organism evidence="3 4">
    <name type="scientific">Aegilops tauschii subsp. strangulata</name>
    <name type="common">Goatgrass</name>
    <dbReference type="NCBI Taxonomy" id="200361"/>
    <lineage>
        <taxon>Eukaryota</taxon>
        <taxon>Viridiplantae</taxon>
        <taxon>Streptophyta</taxon>
        <taxon>Embryophyta</taxon>
        <taxon>Tracheophyta</taxon>
        <taxon>Spermatophyta</taxon>
        <taxon>Magnoliopsida</taxon>
        <taxon>Liliopsida</taxon>
        <taxon>Poales</taxon>
        <taxon>Poaceae</taxon>
        <taxon>BOP clade</taxon>
        <taxon>Pooideae</taxon>
        <taxon>Triticodae</taxon>
        <taxon>Triticeae</taxon>
        <taxon>Triticinae</taxon>
        <taxon>Aegilops</taxon>
    </lineage>
</organism>
<dbReference type="Gramene" id="AET1Gv20759500.1">
    <property type="protein sequence ID" value="AET1Gv20759500.1"/>
    <property type="gene ID" value="AET1Gv20759500"/>
</dbReference>
<dbReference type="InterPro" id="IPR002213">
    <property type="entry name" value="UDP_glucos_trans"/>
</dbReference>
<reference evidence="4" key="1">
    <citation type="journal article" date="2014" name="Science">
        <title>Ancient hybridizations among the ancestral genomes of bread wheat.</title>
        <authorList>
            <consortium name="International Wheat Genome Sequencing Consortium,"/>
            <person name="Marcussen T."/>
            <person name="Sandve S.R."/>
            <person name="Heier L."/>
            <person name="Spannagl M."/>
            <person name="Pfeifer M."/>
            <person name="Jakobsen K.S."/>
            <person name="Wulff B.B."/>
            <person name="Steuernagel B."/>
            <person name="Mayer K.F."/>
            <person name="Olsen O.A."/>
        </authorList>
    </citation>
    <scope>NUCLEOTIDE SEQUENCE [LARGE SCALE GENOMIC DNA]</scope>
    <source>
        <strain evidence="4">cv. AL8/78</strain>
    </source>
</reference>
<dbReference type="SUPFAM" id="SSF53756">
    <property type="entry name" value="UDP-Glycosyltransferase/glycogen phosphorylase"/>
    <property type="match status" value="1"/>
</dbReference>
<reference evidence="4" key="2">
    <citation type="journal article" date="2017" name="Nat. Plants">
        <title>The Aegilops tauschii genome reveals multiple impacts of transposons.</title>
        <authorList>
            <person name="Zhao G."/>
            <person name="Zou C."/>
            <person name="Li K."/>
            <person name="Wang K."/>
            <person name="Li T."/>
            <person name="Gao L."/>
            <person name="Zhang X."/>
            <person name="Wang H."/>
            <person name="Yang Z."/>
            <person name="Liu X."/>
            <person name="Jiang W."/>
            <person name="Mao L."/>
            <person name="Kong X."/>
            <person name="Jiao Y."/>
            <person name="Jia J."/>
        </authorList>
    </citation>
    <scope>NUCLEOTIDE SEQUENCE [LARGE SCALE GENOMIC DNA]</scope>
    <source>
        <strain evidence="4">cv. AL8/78</strain>
    </source>
</reference>
<protein>
    <submittedName>
        <fullName evidence="3">Uncharacterized protein</fullName>
    </submittedName>
</protein>
<reference evidence="3" key="5">
    <citation type="journal article" date="2021" name="G3 (Bethesda)">
        <title>Aegilops tauschii genome assembly Aet v5.0 features greater sequence contiguity and improved annotation.</title>
        <authorList>
            <person name="Wang L."/>
            <person name="Zhu T."/>
            <person name="Rodriguez J.C."/>
            <person name="Deal K.R."/>
            <person name="Dubcovsky J."/>
            <person name="McGuire P.E."/>
            <person name="Lux T."/>
            <person name="Spannagl M."/>
            <person name="Mayer K.F.X."/>
            <person name="Baldrich P."/>
            <person name="Meyers B.C."/>
            <person name="Huo N."/>
            <person name="Gu Y.Q."/>
            <person name="Zhou H."/>
            <person name="Devos K.M."/>
            <person name="Bennetzen J.L."/>
            <person name="Unver T."/>
            <person name="Budak H."/>
            <person name="Gulick P.J."/>
            <person name="Galiba G."/>
            <person name="Kalapos B."/>
            <person name="Nelson D.R."/>
            <person name="Li P."/>
            <person name="You F.M."/>
            <person name="Luo M.C."/>
            <person name="Dvorak J."/>
        </authorList>
    </citation>
    <scope>NUCLEOTIDE SEQUENCE [LARGE SCALE GENOMIC DNA]</scope>
    <source>
        <strain evidence="3">cv. AL8/78</strain>
    </source>
</reference>
<evidence type="ECO:0000313" key="4">
    <source>
        <dbReference type="Proteomes" id="UP000015105"/>
    </source>
</evidence>
<dbReference type="EnsemblPlants" id="AET1Gv20759500.1">
    <property type="protein sequence ID" value="AET1Gv20759500.1"/>
    <property type="gene ID" value="AET1Gv20759500"/>
</dbReference>
<dbReference type="AlphaFoldDB" id="A0A452ZGH0"/>
<accession>A0A452ZGH0</accession>
<evidence type="ECO:0000256" key="1">
    <source>
        <dbReference type="ARBA" id="ARBA00009995"/>
    </source>
</evidence>
<name>A0A452ZGH0_AEGTS</name>
<evidence type="ECO:0000313" key="3">
    <source>
        <dbReference type="EnsemblPlants" id="AET1Gv20759500.1"/>
    </source>
</evidence>
<reference evidence="3" key="4">
    <citation type="submission" date="2019-03" db="UniProtKB">
        <authorList>
            <consortium name="EnsemblPlants"/>
        </authorList>
    </citation>
    <scope>IDENTIFICATION</scope>
</reference>
<keyword evidence="4" id="KW-1185">Reference proteome</keyword>
<dbReference type="PANTHER" id="PTHR48047:SF19">
    <property type="entry name" value="GLYCOSYLTRANSFERASE"/>
    <property type="match status" value="1"/>
</dbReference>
<sequence length="53" mass="5891">FLTHCGSSSLLEAAAAGVPMLTWPLVFDQFIEERLVTDVLKIGERVWDGPRSM</sequence>
<dbReference type="Gene3D" id="3.40.50.2000">
    <property type="entry name" value="Glycogen Phosphorylase B"/>
    <property type="match status" value="1"/>
</dbReference>
<dbReference type="STRING" id="200361.A0A452ZGH0"/>